<accession>A0A1R0H0C7</accession>
<dbReference type="AlphaFoldDB" id="A0A1R0H0C7"/>
<proteinExistence type="predicted"/>
<reference evidence="1 2" key="1">
    <citation type="journal article" date="2016" name="Mol. Biol. Evol.">
        <title>Genome-Wide Survey of Gut Fungi (Harpellales) Reveals the First Horizontally Transferred Ubiquitin Gene from a Mosquito Host.</title>
        <authorList>
            <person name="Wang Y."/>
            <person name="White M.M."/>
            <person name="Kvist S."/>
            <person name="Moncalvo J.M."/>
        </authorList>
    </citation>
    <scope>NUCLEOTIDE SEQUENCE [LARGE SCALE GENOMIC DNA]</scope>
    <source>
        <strain evidence="1 2">ALG-7-W6</strain>
    </source>
</reference>
<dbReference type="STRING" id="133383.A0A1R0H0C7"/>
<protein>
    <submittedName>
        <fullName evidence="1">Uncharacterized protein</fullName>
    </submittedName>
</protein>
<comment type="caution">
    <text evidence="1">The sequence shown here is derived from an EMBL/GenBank/DDBJ whole genome shotgun (WGS) entry which is preliminary data.</text>
</comment>
<evidence type="ECO:0000313" key="2">
    <source>
        <dbReference type="Proteomes" id="UP000187455"/>
    </source>
</evidence>
<sequence length="345" mass="38536">MSVHFTNFPEILAKSIYSSNPSSTTSSISKIAATLLMILQQKSGKTFFFFPSSKPSQILISFYLNFPLQIDDLEFKLDSLKLGDSLLKNWPQIMFGPIANEDINPVSIIPLEIPESLKYIDVGLRIAFIETSILCENILDKEYTSHSHQVMIHGLSTCCSFITSIISKTSDILISQNESSITNPKTNSEYLQKINNMFTFSIQQGKEISASLAEFVISTSKSSDPLTNGLSNQSILEISLPIQLFITIQSFFDDMIVDVDRMVQMVKIFASIINISNNSVSPKLNHPTSENTTHDLFEYSDTLNLISNEVQKFVSSANTLSPNSPEFESWKPVLKSSYYSKLSAV</sequence>
<dbReference type="Proteomes" id="UP000187455">
    <property type="component" value="Unassembled WGS sequence"/>
</dbReference>
<name>A0A1R0H0C7_9FUNG</name>
<dbReference type="EMBL" id="LSSL01001392">
    <property type="protein sequence ID" value="OLY82594.1"/>
    <property type="molecule type" value="Genomic_DNA"/>
</dbReference>
<evidence type="ECO:0000313" key="1">
    <source>
        <dbReference type="EMBL" id="OLY82594.1"/>
    </source>
</evidence>
<gene>
    <name evidence="1" type="ORF">AYI68_g3280</name>
</gene>
<organism evidence="1 2">
    <name type="scientific">Smittium mucronatum</name>
    <dbReference type="NCBI Taxonomy" id="133383"/>
    <lineage>
        <taxon>Eukaryota</taxon>
        <taxon>Fungi</taxon>
        <taxon>Fungi incertae sedis</taxon>
        <taxon>Zoopagomycota</taxon>
        <taxon>Kickxellomycotina</taxon>
        <taxon>Harpellomycetes</taxon>
        <taxon>Harpellales</taxon>
        <taxon>Legeriomycetaceae</taxon>
        <taxon>Smittium</taxon>
    </lineage>
</organism>
<keyword evidence="2" id="KW-1185">Reference proteome</keyword>